<keyword evidence="2" id="KW-1185">Reference proteome</keyword>
<keyword evidence="1" id="KW-0378">Hydrolase</keyword>
<dbReference type="InterPro" id="IPR029058">
    <property type="entry name" value="AB_hydrolase_fold"/>
</dbReference>
<evidence type="ECO:0000313" key="2">
    <source>
        <dbReference type="Proteomes" id="UP001495147"/>
    </source>
</evidence>
<evidence type="ECO:0000313" key="1">
    <source>
        <dbReference type="EMBL" id="MEO3691054.1"/>
    </source>
</evidence>
<organism evidence="1 2">
    <name type="scientific">Roseateles paludis</name>
    <dbReference type="NCBI Taxonomy" id="3145238"/>
    <lineage>
        <taxon>Bacteria</taxon>
        <taxon>Pseudomonadati</taxon>
        <taxon>Pseudomonadota</taxon>
        <taxon>Betaproteobacteria</taxon>
        <taxon>Burkholderiales</taxon>
        <taxon>Sphaerotilaceae</taxon>
        <taxon>Roseateles</taxon>
    </lineage>
</organism>
<accession>A0ABV0G009</accession>
<dbReference type="Proteomes" id="UP001495147">
    <property type="component" value="Unassembled WGS sequence"/>
</dbReference>
<dbReference type="EMBL" id="JBDPZD010000002">
    <property type="protein sequence ID" value="MEO3691054.1"/>
    <property type="molecule type" value="Genomic_DNA"/>
</dbReference>
<dbReference type="InterPro" id="IPR017531">
    <property type="entry name" value="Hydrolase-1_PEP"/>
</dbReference>
<dbReference type="SUPFAM" id="SSF53474">
    <property type="entry name" value="alpha/beta-Hydrolases"/>
    <property type="match status" value="1"/>
</dbReference>
<proteinExistence type="predicted"/>
<dbReference type="Gene3D" id="3.40.50.1820">
    <property type="entry name" value="alpha/beta hydrolase"/>
    <property type="match status" value="1"/>
</dbReference>
<reference evidence="1 2" key="1">
    <citation type="submission" date="2024-05" db="EMBL/GenBank/DDBJ databases">
        <title>Roseateles sp. DJS-2-20 16S ribosomal RNA gene Genome sequencing and assembly.</title>
        <authorList>
            <person name="Woo H."/>
        </authorList>
    </citation>
    <scope>NUCLEOTIDE SEQUENCE [LARGE SCALE GENOMIC DNA]</scope>
    <source>
        <strain evidence="1 2">DJS-2-20</strain>
    </source>
</reference>
<dbReference type="NCBIfam" id="TIGR03100">
    <property type="entry name" value="hydr1_PEP"/>
    <property type="match status" value="1"/>
</dbReference>
<protein>
    <submittedName>
        <fullName evidence="1">Hydrolase 1, exosortase A system-associated</fullName>
    </submittedName>
</protein>
<sequence>MTARELPIVFHCEGHELLGMVHIPEKPLARGLIFVLAGASQYRAGMCRSQLQMAREWAERGVPVMRFDHRGLGDSEGVFKGFRELEADIAAAIDAFVGAVPGMEEVVLFGGCDAASGIMINAWKFPRVTGIVLGNPWVHNEVTGDKVAVAHFGQRIREWDFWLKFLKGGYNPLPAVATLGRVVLGKLKSAVLPSRSASSRQAAYQDSPSLPPLLRMQEGLKRFKGEVLLLMSGQSLVSREFDLVVSDDPTWQAAMRAPRRWDRHDLPDADQAFSSIADRLQVNSATLAWLLERMPSRQGEQHER</sequence>
<gene>
    <name evidence="1" type="ORF">ABDJ85_06195</name>
</gene>
<dbReference type="GO" id="GO:0016787">
    <property type="term" value="F:hydrolase activity"/>
    <property type="evidence" value="ECO:0007669"/>
    <property type="project" value="UniProtKB-KW"/>
</dbReference>
<comment type="caution">
    <text evidence="1">The sequence shown here is derived from an EMBL/GenBank/DDBJ whole genome shotgun (WGS) entry which is preliminary data.</text>
</comment>
<dbReference type="RefSeq" id="WP_347703897.1">
    <property type="nucleotide sequence ID" value="NZ_JBDPZD010000002.1"/>
</dbReference>
<name>A0ABV0G009_9BURK</name>